<comment type="caution">
    <text evidence="3">The sequence shown here is derived from an EMBL/GenBank/DDBJ whole genome shotgun (WGS) entry which is preliminary data.</text>
</comment>
<name>A0A542EUA8_9ACTN</name>
<evidence type="ECO:0000313" key="3">
    <source>
        <dbReference type="EMBL" id="TQJ18905.1"/>
    </source>
</evidence>
<gene>
    <name evidence="3" type="ORF">FB475_3059</name>
</gene>
<dbReference type="RefSeq" id="WP_141856517.1">
    <property type="nucleotide sequence ID" value="NZ_BAAAKA010000002.1"/>
</dbReference>
<dbReference type="AlphaFoldDB" id="A0A542EUA8"/>
<evidence type="ECO:0000313" key="4">
    <source>
        <dbReference type="Proteomes" id="UP000316298"/>
    </source>
</evidence>
<keyword evidence="2" id="KW-0472">Membrane</keyword>
<keyword evidence="4" id="KW-1185">Reference proteome</keyword>
<keyword evidence="2" id="KW-0812">Transmembrane</keyword>
<evidence type="ECO:0000256" key="1">
    <source>
        <dbReference type="SAM" id="MobiDB-lite"/>
    </source>
</evidence>
<dbReference type="Proteomes" id="UP000316298">
    <property type="component" value="Unassembled WGS sequence"/>
</dbReference>
<organism evidence="3 4">
    <name type="scientific">Kribbella jejuensis</name>
    <dbReference type="NCBI Taxonomy" id="236068"/>
    <lineage>
        <taxon>Bacteria</taxon>
        <taxon>Bacillati</taxon>
        <taxon>Actinomycetota</taxon>
        <taxon>Actinomycetes</taxon>
        <taxon>Propionibacteriales</taxon>
        <taxon>Kribbellaceae</taxon>
        <taxon>Kribbella</taxon>
    </lineage>
</organism>
<keyword evidence="2" id="KW-1133">Transmembrane helix</keyword>
<dbReference type="OrthoDB" id="3816748at2"/>
<dbReference type="EMBL" id="VFMM01000001">
    <property type="protein sequence ID" value="TQJ18905.1"/>
    <property type="molecule type" value="Genomic_DNA"/>
</dbReference>
<reference evidence="3 4" key="1">
    <citation type="submission" date="2019-06" db="EMBL/GenBank/DDBJ databases">
        <title>Sequencing the genomes of 1000 actinobacteria strains.</title>
        <authorList>
            <person name="Klenk H.-P."/>
        </authorList>
    </citation>
    <scope>NUCLEOTIDE SEQUENCE [LARGE SCALE GENOMIC DNA]</scope>
    <source>
        <strain evidence="3 4">DSM 17305</strain>
    </source>
</reference>
<proteinExistence type="predicted"/>
<protein>
    <submittedName>
        <fullName evidence="3">Uncharacterized protein</fullName>
    </submittedName>
</protein>
<accession>A0A542EUA8</accession>
<feature type="transmembrane region" description="Helical" evidence="2">
    <location>
        <begin position="39"/>
        <end position="60"/>
    </location>
</feature>
<feature type="region of interest" description="Disordered" evidence="1">
    <location>
        <begin position="66"/>
        <end position="90"/>
    </location>
</feature>
<evidence type="ECO:0000256" key="2">
    <source>
        <dbReference type="SAM" id="Phobius"/>
    </source>
</evidence>
<sequence length="243" mass="25765">MTDLKNLLEEAAGAEPGVTDADLTADLLRGQRALKRRRITGIAAGAVATALVIGVGWSVLPSGTTSGAPAASVTKKPTAPGPKPFDQDKRKPPVIPAAAVPLVANPKPFPGVITCDLIPKGWAVRIAYASPIAQQQDLYDPNLDAKKFHGATYTLTIRQTELIDEGEGPTVDKYSTPWTKLPKVRAGKYLAVTSGVPGSPNGRQEVYIKPGKSTKIVGVSNHAYNLAWDMNTLLKFAGSCHYK</sequence>